<sequence>MIFLEQALKPFPFSYPSRFLLIGNLLYVPLKEMKIRYIILWKRVQKLKIKYANLTANIARLRRECMDSDERIKGLRKIVEALRKEAQFKDEVSKAQREELKRLRARNGRYGRRSSL</sequence>
<accession>A0A445GJM8</accession>
<evidence type="ECO:0000256" key="1">
    <source>
        <dbReference type="SAM" id="Coils"/>
    </source>
</evidence>
<reference evidence="2 3" key="1">
    <citation type="submission" date="2018-09" db="EMBL/GenBank/DDBJ databases">
        <title>A high-quality reference genome of wild soybean provides a powerful tool to mine soybean genomes.</title>
        <authorList>
            <person name="Xie M."/>
            <person name="Chung C.Y.L."/>
            <person name="Li M.-W."/>
            <person name="Wong F.-L."/>
            <person name="Chan T.-F."/>
            <person name="Lam H.-M."/>
        </authorList>
    </citation>
    <scope>NUCLEOTIDE SEQUENCE [LARGE SCALE GENOMIC DNA]</scope>
    <source>
        <strain evidence="3">cv. W05</strain>
        <tissue evidence="2">Hypocotyl of etiolated seedlings</tissue>
    </source>
</reference>
<evidence type="ECO:0000313" key="2">
    <source>
        <dbReference type="EMBL" id="RZB61431.1"/>
    </source>
</evidence>
<gene>
    <name evidence="2" type="ORF">D0Y65_043942</name>
</gene>
<proteinExistence type="predicted"/>
<keyword evidence="1" id="KW-0175">Coiled coil</keyword>
<dbReference type="AlphaFoldDB" id="A0A445GJM8"/>
<keyword evidence="3" id="KW-1185">Reference proteome</keyword>
<feature type="coiled-coil region" evidence="1">
    <location>
        <begin position="44"/>
        <end position="98"/>
    </location>
</feature>
<dbReference type="Proteomes" id="UP000289340">
    <property type="component" value="Chromosome 16"/>
</dbReference>
<dbReference type="EMBL" id="QZWG01000016">
    <property type="protein sequence ID" value="RZB61431.1"/>
    <property type="molecule type" value="Genomic_DNA"/>
</dbReference>
<name>A0A445GJM8_GLYSO</name>
<comment type="caution">
    <text evidence="2">The sequence shown here is derived from an EMBL/GenBank/DDBJ whole genome shotgun (WGS) entry which is preliminary data.</text>
</comment>
<evidence type="ECO:0000313" key="3">
    <source>
        <dbReference type="Proteomes" id="UP000289340"/>
    </source>
</evidence>
<protein>
    <submittedName>
        <fullName evidence="2">Uncharacterized protein</fullName>
    </submittedName>
</protein>
<organism evidence="2 3">
    <name type="scientific">Glycine soja</name>
    <name type="common">Wild soybean</name>
    <dbReference type="NCBI Taxonomy" id="3848"/>
    <lineage>
        <taxon>Eukaryota</taxon>
        <taxon>Viridiplantae</taxon>
        <taxon>Streptophyta</taxon>
        <taxon>Embryophyta</taxon>
        <taxon>Tracheophyta</taxon>
        <taxon>Spermatophyta</taxon>
        <taxon>Magnoliopsida</taxon>
        <taxon>eudicotyledons</taxon>
        <taxon>Gunneridae</taxon>
        <taxon>Pentapetalae</taxon>
        <taxon>rosids</taxon>
        <taxon>fabids</taxon>
        <taxon>Fabales</taxon>
        <taxon>Fabaceae</taxon>
        <taxon>Papilionoideae</taxon>
        <taxon>50 kb inversion clade</taxon>
        <taxon>NPAAA clade</taxon>
        <taxon>indigoferoid/millettioid clade</taxon>
        <taxon>Phaseoleae</taxon>
        <taxon>Glycine</taxon>
        <taxon>Glycine subgen. Soja</taxon>
    </lineage>
</organism>